<keyword evidence="1" id="KW-0805">Transcription regulation</keyword>
<evidence type="ECO:0000313" key="6">
    <source>
        <dbReference type="Proteomes" id="UP000503336"/>
    </source>
</evidence>
<dbReference type="InterPro" id="IPR019887">
    <property type="entry name" value="Tscrpt_reg_AsnC/Lrp_C"/>
</dbReference>
<dbReference type="SUPFAM" id="SSF46785">
    <property type="entry name" value="Winged helix' DNA-binding domain"/>
    <property type="match status" value="1"/>
</dbReference>
<dbReference type="KEGG" id="hdh:G5B40_17445"/>
<dbReference type="InterPro" id="IPR036390">
    <property type="entry name" value="WH_DNA-bd_sf"/>
</dbReference>
<dbReference type="PANTHER" id="PTHR30154:SF34">
    <property type="entry name" value="TRANSCRIPTIONAL REGULATOR AZLB"/>
    <property type="match status" value="1"/>
</dbReference>
<proteinExistence type="predicted"/>
<dbReference type="Proteomes" id="UP000503336">
    <property type="component" value="Chromosome"/>
</dbReference>
<dbReference type="PROSITE" id="PS50956">
    <property type="entry name" value="HTH_ASNC_2"/>
    <property type="match status" value="1"/>
</dbReference>
<evidence type="ECO:0000256" key="2">
    <source>
        <dbReference type="ARBA" id="ARBA00023125"/>
    </source>
</evidence>
<dbReference type="GO" id="GO:0043200">
    <property type="term" value="P:response to amino acid"/>
    <property type="evidence" value="ECO:0007669"/>
    <property type="project" value="TreeGrafter"/>
</dbReference>
<evidence type="ECO:0000256" key="3">
    <source>
        <dbReference type="ARBA" id="ARBA00023163"/>
    </source>
</evidence>
<dbReference type="Gene3D" id="3.30.70.920">
    <property type="match status" value="1"/>
</dbReference>
<dbReference type="SMART" id="SM00344">
    <property type="entry name" value="HTH_ASNC"/>
    <property type="match status" value="1"/>
</dbReference>
<dbReference type="InterPro" id="IPR036388">
    <property type="entry name" value="WH-like_DNA-bd_sf"/>
</dbReference>
<gene>
    <name evidence="5" type="ORF">G5B40_17445</name>
</gene>
<accession>A0A7L5C1Q1</accession>
<keyword evidence="2" id="KW-0238">DNA-binding</keyword>
<dbReference type="GO" id="GO:0043565">
    <property type="term" value="F:sequence-specific DNA binding"/>
    <property type="evidence" value="ECO:0007669"/>
    <property type="project" value="InterPro"/>
</dbReference>
<dbReference type="Pfam" id="PF13412">
    <property type="entry name" value="HTH_24"/>
    <property type="match status" value="1"/>
</dbReference>
<evidence type="ECO:0000313" key="5">
    <source>
        <dbReference type="EMBL" id="QIE57068.1"/>
    </source>
</evidence>
<dbReference type="GO" id="GO:0005829">
    <property type="term" value="C:cytosol"/>
    <property type="evidence" value="ECO:0007669"/>
    <property type="project" value="TreeGrafter"/>
</dbReference>
<reference evidence="5 6" key="1">
    <citation type="submission" date="2020-02" db="EMBL/GenBank/DDBJ databases">
        <title>complete genome sequence of Rhodobacteraceae bacterium.</title>
        <authorList>
            <person name="Park J."/>
            <person name="Kim Y.-S."/>
            <person name="Kim K.-H."/>
        </authorList>
    </citation>
    <scope>NUCLEOTIDE SEQUENCE [LARGE SCALE GENOMIC DNA]</scope>
    <source>
        <strain evidence="5 6">RR4-56</strain>
    </source>
</reference>
<dbReference type="PANTHER" id="PTHR30154">
    <property type="entry name" value="LEUCINE-RESPONSIVE REGULATORY PROTEIN"/>
    <property type="match status" value="1"/>
</dbReference>
<feature type="domain" description="HTH asnC-type" evidence="4">
    <location>
        <begin position="7"/>
        <end position="68"/>
    </location>
</feature>
<evidence type="ECO:0000259" key="4">
    <source>
        <dbReference type="PROSITE" id="PS50956"/>
    </source>
</evidence>
<dbReference type="AlphaFoldDB" id="A0A7L5C1Q1"/>
<dbReference type="PRINTS" id="PR00033">
    <property type="entry name" value="HTHASNC"/>
</dbReference>
<dbReference type="Pfam" id="PF01037">
    <property type="entry name" value="AsnC_trans_reg"/>
    <property type="match status" value="1"/>
</dbReference>
<sequence length="156" mass="17194">MSEEISLDIADRAILDLLQRDSGATLDRLSEVAHVSSASAWRRVKALEAAGVITARVALVNPAKVERRLCVFADVSLHDHDDKKRTAFERFIAAADEVMECHSTAGGRDYLLKIRVRDVAAYEAFLMERLLAHPSVASAVSSFSLRELKFTTALPI</sequence>
<dbReference type="EMBL" id="CP049056">
    <property type="protein sequence ID" value="QIE57068.1"/>
    <property type="molecule type" value="Genomic_DNA"/>
</dbReference>
<dbReference type="SUPFAM" id="SSF54909">
    <property type="entry name" value="Dimeric alpha+beta barrel"/>
    <property type="match status" value="1"/>
</dbReference>
<dbReference type="InterPro" id="IPR019888">
    <property type="entry name" value="Tscrpt_reg_AsnC-like"/>
</dbReference>
<evidence type="ECO:0000256" key="1">
    <source>
        <dbReference type="ARBA" id="ARBA00023015"/>
    </source>
</evidence>
<dbReference type="InterPro" id="IPR000485">
    <property type="entry name" value="AsnC-type_HTH_dom"/>
</dbReference>
<dbReference type="InterPro" id="IPR011008">
    <property type="entry name" value="Dimeric_a/b-barrel"/>
</dbReference>
<name>A0A7L5C1Q1_9RHOB</name>
<keyword evidence="3" id="KW-0804">Transcription</keyword>
<protein>
    <submittedName>
        <fullName evidence="5">Lrp/AsnC family transcriptional regulator</fullName>
    </submittedName>
</protein>
<dbReference type="Gene3D" id="1.10.10.10">
    <property type="entry name" value="Winged helix-like DNA-binding domain superfamily/Winged helix DNA-binding domain"/>
    <property type="match status" value="1"/>
</dbReference>
<keyword evidence="6" id="KW-1185">Reference proteome</keyword>
<dbReference type="RefSeq" id="WP_165101317.1">
    <property type="nucleotide sequence ID" value="NZ_CP049056.1"/>
</dbReference>
<organism evidence="5 6">
    <name type="scientific">Pikeienuella piscinae</name>
    <dbReference type="NCBI Taxonomy" id="2748098"/>
    <lineage>
        <taxon>Bacteria</taxon>
        <taxon>Pseudomonadati</taxon>
        <taxon>Pseudomonadota</taxon>
        <taxon>Alphaproteobacteria</taxon>
        <taxon>Rhodobacterales</taxon>
        <taxon>Paracoccaceae</taxon>
        <taxon>Pikeienuella</taxon>
    </lineage>
</organism>